<protein>
    <submittedName>
        <fullName evidence="1">Uncharacterized protein</fullName>
    </submittedName>
</protein>
<dbReference type="Proteomes" id="UP000287651">
    <property type="component" value="Unassembled WGS sequence"/>
</dbReference>
<gene>
    <name evidence="1" type="ORF">B296_00033926</name>
</gene>
<dbReference type="AlphaFoldDB" id="A0A426X5H5"/>
<evidence type="ECO:0000313" key="1">
    <source>
        <dbReference type="EMBL" id="RRT34729.1"/>
    </source>
</evidence>
<name>A0A426X5H5_ENSVE</name>
<proteinExistence type="predicted"/>
<comment type="caution">
    <text evidence="1">The sequence shown here is derived from an EMBL/GenBank/DDBJ whole genome shotgun (WGS) entry which is preliminary data.</text>
</comment>
<organism evidence="1 2">
    <name type="scientific">Ensete ventricosum</name>
    <name type="common">Abyssinian banana</name>
    <name type="synonym">Musa ensete</name>
    <dbReference type="NCBI Taxonomy" id="4639"/>
    <lineage>
        <taxon>Eukaryota</taxon>
        <taxon>Viridiplantae</taxon>
        <taxon>Streptophyta</taxon>
        <taxon>Embryophyta</taxon>
        <taxon>Tracheophyta</taxon>
        <taxon>Spermatophyta</taxon>
        <taxon>Magnoliopsida</taxon>
        <taxon>Liliopsida</taxon>
        <taxon>Zingiberales</taxon>
        <taxon>Musaceae</taxon>
        <taxon>Ensete</taxon>
    </lineage>
</organism>
<sequence>SIVVLLSSGEAPPVDSGVKEALAMMRSCFNIDSTMVVCRMVEDRKNYYIPPEYELHDLCRVSVLMTAF</sequence>
<feature type="non-terminal residue" evidence="1">
    <location>
        <position position="1"/>
    </location>
</feature>
<dbReference type="EMBL" id="AMZH03026176">
    <property type="protein sequence ID" value="RRT34729.1"/>
    <property type="molecule type" value="Genomic_DNA"/>
</dbReference>
<accession>A0A426X5H5</accession>
<evidence type="ECO:0000313" key="2">
    <source>
        <dbReference type="Proteomes" id="UP000287651"/>
    </source>
</evidence>
<reference evidence="1 2" key="1">
    <citation type="journal article" date="2014" name="Agronomy (Basel)">
        <title>A Draft Genome Sequence for Ensete ventricosum, the Drought-Tolerant Tree Against Hunger.</title>
        <authorList>
            <person name="Harrison J."/>
            <person name="Moore K.A."/>
            <person name="Paszkiewicz K."/>
            <person name="Jones T."/>
            <person name="Grant M."/>
            <person name="Ambacheew D."/>
            <person name="Muzemil S."/>
            <person name="Studholme D.J."/>
        </authorList>
    </citation>
    <scope>NUCLEOTIDE SEQUENCE [LARGE SCALE GENOMIC DNA]</scope>
</reference>